<protein>
    <recommendedName>
        <fullName evidence="10">Trk system potassium uptake protein</fullName>
    </recommendedName>
</protein>
<evidence type="ECO:0000256" key="6">
    <source>
        <dbReference type="ARBA" id="ARBA00022958"/>
    </source>
</evidence>
<feature type="transmembrane region" description="Helical" evidence="11">
    <location>
        <begin position="325"/>
        <end position="345"/>
    </location>
</feature>
<evidence type="ECO:0000256" key="7">
    <source>
        <dbReference type="ARBA" id="ARBA00022989"/>
    </source>
</evidence>
<keyword evidence="7 11" id="KW-1133">Transmembrane helix</keyword>
<dbReference type="PANTHER" id="PTHR32024:SF3">
    <property type="entry name" value="TRK SYSTEM POTASSIUM UPTAKE PROTEIN"/>
    <property type="match status" value="1"/>
</dbReference>
<evidence type="ECO:0000256" key="5">
    <source>
        <dbReference type="ARBA" id="ARBA00022692"/>
    </source>
</evidence>
<dbReference type="PIRSF" id="PIRSF006247">
    <property type="entry name" value="TrkH"/>
    <property type="match status" value="1"/>
</dbReference>
<dbReference type="PANTHER" id="PTHR32024">
    <property type="entry name" value="TRK SYSTEM POTASSIUM UPTAKE PROTEIN TRKG-RELATED"/>
    <property type="match status" value="1"/>
</dbReference>
<organism evidence="12 13">
    <name type="scientific">Neorhizobium turbinariae</name>
    <dbReference type="NCBI Taxonomy" id="2937795"/>
    <lineage>
        <taxon>Bacteria</taxon>
        <taxon>Pseudomonadati</taxon>
        <taxon>Pseudomonadota</taxon>
        <taxon>Alphaproteobacteria</taxon>
        <taxon>Hyphomicrobiales</taxon>
        <taxon>Rhizobiaceae</taxon>
        <taxon>Rhizobium/Agrobacterium group</taxon>
        <taxon>Neorhizobium</taxon>
    </lineage>
</organism>
<dbReference type="InterPro" id="IPR004772">
    <property type="entry name" value="TrkH"/>
</dbReference>
<proteinExistence type="inferred from homology"/>
<reference evidence="12 13" key="1">
    <citation type="submission" date="2022-04" db="EMBL/GenBank/DDBJ databases">
        <title>Rhizobium coralii sp. nov., isolated from coral Turbinaria peltata.</title>
        <authorList>
            <person name="Sun H."/>
        </authorList>
    </citation>
    <scope>NUCLEOTIDE SEQUENCE [LARGE SCALE GENOMIC DNA]</scope>
    <source>
        <strain evidence="12 13">NTR19</strain>
    </source>
</reference>
<gene>
    <name evidence="12" type="ORF">M0654_12835</name>
</gene>
<evidence type="ECO:0000313" key="13">
    <source>
        <dbReference type="Proteomes" id="UP001202827"/>
    </source>
</evidence>
<comment type="caution">
    <text evidence="12">The sequence shown here is derived from an EMBL/GenBank/DDBJ whole genome shotgun (WGS) entry which is preliminary data.</text>
</comment>
<evidence type="ECO:0000256" key="4">
    <source>
        <dbReference type="ARBA" id="ARBA00022538"/>
    </source>
</evidence>
<evidence type="ECO:0000256" key="1">
    <source>
        <dbReference type="ARBA" id="ARBA00004651"/>
    </source>
</evidence>
<keyword evidence="9 10" id="KW-0472">Membrane</keyword>
<accession>A0ABT0ISM1</accession>
<evidence type="ECO:0000256" key="3">
    <source>
        <dbReference type="ARBA" id="ARBA00022475"/>
    </source>
</evidence>
<feature type="transmembrane region" description="Helical" evidence="11">
    <location>
        <begin position="9"/>
        <end position="29"/>
    </location>
</feature>
<dbReference type="RefSeq" id="WP_248683447.1">
    <property type="nucleotide sequence ID" value="NZ_JALPRY010000014.1"/>
</dbReference>
<keyword evidence="3 10" id="KW-1003">Cell membrane</keyword>
<feature type="transmembrane region" description="Helical" evidence="11">
    <location>
        <begin position="456"/>
        <end position="483"/>
    </location>
</feature>
<comment type="function">
    <text evidence="10">Low-affinity potassium transport system. Interacts with Trk system potassium uptake protein TrkA.</text>
</comment>
<feature type="transmembrane region" description="Helical" evidence="11">
    <location>
        <begin position="175"/>
        <end position="202"/>
    </location>
</feature>
<dbReference type="Proteomes" id="UP001202827">
    <property type="component" value="Unassembled WGS sequence"/>
</dbReference>
<evidence type="ECO:0000313" key="12">
    <source>
        <dbReference type="EMBL" id="MCK8780870.1"/>
    </source>
</evidence>
<evidence type="ECO:0000256" key="9">
    <source>
        <dbReference type="ARBA" id="ARBA00023136"/>
    </source>
</evidence>
<keyword evidence="8 10" id="KW-0406">Ion transport</keyword>
<name>A0ABT0ISM1_9HYPH</name>
<evidence type="ECO:0000256" key="11">
    <source>
        <dbReference type="SAM" id="Phobius"/>
    </source>
</evidence>
<feature type="transmembrane region" description="Helical" evidence="11">
    <location>
        <begin position="134"/>
        <end position="155"/>
    </location>
</feature>
<comment type="similarity">
    <text evidence="10">Belongs to the TrkH potassium transport family.</text>
</comment>
<keyword evidence="10" id="KW-0997">Cell inner membrane</keyword>
<feature type="transmembrane region" description="Helical" evidence="11">
    <location>
        <begin position="239"/>
        <end position="262"/>
    </location>
</feature>
<evidence type="ECO:0000256" key="2">
    <source>
        <dbReference type="ARBA" id="ARBA00022448"/>
    </source>
</evidence>
<keyword evidence="2 10" id="KW-0813">Transport</keyword>
<keyword evidence="5 11" id="KW-0812">Transmembrane</keyword>
<comment type="subcellular location">
    <subcellularLocation>
        <location evidence="10">Cell inner membrane</location>
        <topology evidence="10">Multi-pass membrane protein</topology>
    </subcellularLocation>
    <subcellularLocation>
        <location evidence="1">Cell membrane</location>
        <topology evidence="1">Multi-pass membrane protein</topology>
    </subcellularLocation>
</comment>
<sequence length="485" mass="52317">MNANLIRSVIYITALCALYLSMAMFLPALVDLYYGHRDWQVFALSGFLVGGIAGAAALATRGPPPAFNKRFGFLLVNVLWLMFSLVGAIPLFLAEYKTSFAQALFESISGITTTGSTIMVGLDKQPPGILLWRSLLCWLGGIGIVGLGLFVLPFLKVGGASIFKLESTETNDKPFARLASFTRAFLAVYILLTIACTVAYDVAGMSHFDALNHALSTVATAGFSTHDASFAFWKDNQAILVICTIFLTISSLPFSVLILLAMRGRLDTLRDPQIMVFLGYLGGIAVALGVYHHLRNSVELDDALIHSFFNIASILSTGGFSSDDYTLWGPFAVMLVFFASAMGGCSGSTSGGIKSYRFVVMFNTARAGINKLIYPNAIYPVRYGALIVDADTQRGVFLFLGLFLFLWVLGSLGMTLLGYDVVTSFSGVLTCLANVGPGIGPIIGPVGNFSTISDPALYLLSLLMLLGRLEILTVLVLLTPIFWRH</sequence>
<keyword evidence="6 10" id="KW-0630">Potassium</keyword>
<feature type="transmembrane region" description="Helical" evidence="11">
    <location>
        <begin position="274"/>
        <end position="294"/>
    </location>
</feature>
<evidence type="ECO:0000256" key="10">
    <source>
        <dbReference type="PIRNR" id="PIRNR006247"/>
    </source>
</evidence>
<dbReference type="Pfam" id="PF02386">
    <property type="entry name" value="TrkH"/>
    <property type="match status" value="1"/>
</dbReference>
<feature type="transmembrane region" description="Helical" evidence="11">
    <location>
        <begin position="71"/>
        <end position="94"/>
    </location>
</feature>
<keyword evidence="13" id="KW-1185">Reference proteome</keyword>
<feature type="transmembrane region" description="Helical" evidence="11">
    <location>
        <begin position="396"/>
        <end position="419"/>
    </location>
</feature>
<evidence type="ECO:0000256" key="8">
    <source>
        <dbReference type="ARBA" id="ARBA00023065"/>
    </source>
</evidence>
<feature type="transmembrane region" description="Helical" evidence="11">
    <location>
        <begin position="41"/>
        <end position="59"/>
    </location>
</feature>
<dbReference type="InterPro" id="IPR003445">
    <property type="entry name" value="Cat_transpt"/>
</dbReference>
<dbReference type="EMBL" id="JALPRY010000014">
    <property type="protein sequence ID" value="MCK8780870.1"/>
    <property type="molecule type" value="Genomic_DNA"/>
</dbReference>
<keyword evidence="4 10" id="KW-0633">Potassium transport</keyword>